<keyword evidence="2" id="KW-0812">Transmembrane</keyword>
<evidence type="ECO:0000313" key="3">
    <source>
        <dbReference type="Ensembl" id="ENSTGUP00000002591.2"/>
    </source>
</evidence>
<keyword evidence="2" id="KW-0472">Membrane</keyword>
<reference evidence="3" key="3">
    <citation type="submission" date="2025-09" db="UniProtKB">
        <authorList>
            <consortium name="Ensembl"/>
        </authorList>
    </citation>
    <scope>IDENTIFICATION</scope>
</reference>
<dbReference type="GO" id="GO:0006874">
    <property type="term" value="P:intracellular calcium ion homeostasis"/>
    <property type="evidence" value="ECO:0007669"/>
    <property type="project" value="TreeGrafter"/>
</dbReference>
<evidence type="ECO:0000256" key="1">
    <source>
        <dbReference type="SAM" id="MobiDB-lite"/>
    </source>
</evidence>
<feature type="compositionally biased region" description="Low complexity" evidence="1">
    <location>
        <begin position="78"/>
        <end position="104"/>
    </location>
</feature>
<reference evidence="3" key="2">
    <citation type="submission" date="2025-08" db="UniProtKB">
        <authorList>
            <consortium name="Ensembl"/>
        </authorList>
    </citation>
    <scope>IDENTIFICATION</scope>
</reference>
<dbReference type="GO" id="GO:0005783">
    <property type="term" value="C:endoplasmic reticulum"/>
    <property type="evidence" value="ECO:0007669"/>
    <property type="project" value="TreeGrafter"/>
</dbReference>
<dbReference type="Ensembl" id="ENSTGUT00000002619.2">
    <property type="protein sequence ID" value="ENSTGUP00000002591.2"/>
    <property type="gene ID" value="ENSTGUG00000002525.2"/>
</dbReference>
<dbReference type="AlphaFoldDB" id="H0YWB8"/>
<keyword evidence="4" id="KW-1185">Reference proteome</keyword>
<dbReference type="InterPro" id="IPR019396">
    <property type="entry name" value="TM_Fragile-X-F-assoc"/>
</dbReference>
<feature type="transmembrane region" description="Helical" evidence="2">
    <location>
        <begin position="338"/>
        <end position="356"/>
    </location>
</feature>
<dbReference type="PANTHER" id="PTHR13568:SF9">
    <property type="entry name" value="TRANSMEMBRANE PROTEIN 203"/>
    <property type="match status" value="1"/>
</dbReference>
<evidence type="ECO:0000313" key="4">
    <source>
        <dbReference type="Proteomes" id="UP000007754"/>
    </source>
</evidence>
<dbReference type="GeneTree" id="ENSGT00970000197933"/>
<dbReference type="STRING" id="59729.ENSTGUP00000002591"/>
<dbReference type="PANTHER" id="PTHR13568">
    <property type="entry name" value="FAM11A, B PROTEIN"/>
    <property type="match status" value="1"/>
</dbReference>
<dbReference type="Proteomes" id="UP000007754">
    <property type="component" value="Chromosome 17"/>
</dbReference>
<sequence>MAGTPPTVPGCSQPCPAWPWALPGIQGQPQLLWAPVPGPAHPPREQFPIPNIPSIPALWHWEPFPVSCLSIPCPQSLSSSPFRPFRPCRSSRGSSPAESSPGPATDRLHAASDVTAARQLPLTSSAGLRRWESPLTVSPTDDIIRPSPLTVTPSPRAGGPGLVPVPVPGPGPGPGWAGLGWAGDLCRCPCRCRCRCAAGARLGSCARAGAVPVPCRCRVRAGAVPVPVPCPCRVRAGAVPVPGPCRAGAVAPDDAVLPARARAVARLRHVRAVPARAGPARLLRAARAQGGRRGRRALLDGEKRLAVLRLFWILTILSLKFVFEMLLCQKLVEHTRELWYGLIMSPVFILLQLLMIRACRVN</sequence>
<name>H0YWB8_TAEGU</name>
<keyword evidence="2" id="KW-1133">Transmembrane helix</keyword>
<dbReference type="InParanoid" id="H0YWB8"/>
<reference evidence="3 4" key="1">
    <citation type="journal article" date="2010" name="Nature">
        <title>The genome of a songbird.</title>
        <authorList>
            <person name="Warren W.C."/>
            <person name="Clayton D.F."/>
            <person name="Ellegren H."/>
            <person name="Arnold A.P."/>
            <person name="Hillier L.W."/>
            <person name="Kunstner A."/>
            <person name="Searle S."/>
            <person name="White S."/>
            <person name="Vilella A.J."/>
            <person name="Fairley S."/>
            <person name="Heger A."/>
            <person name="Kong L."/>
            <person name="Ponting C.P."/>
            <person name="Jarvis E.D."/>
            <person name="Mello C.V."/>
            <person name="Minx P."/>
            <person name="Lovell P."/>
            <person name="Velho T.A."/>
            <person name="Ferris M."/>
            <person name="Balakrishnan C.N."/>
            <person name="Sinha S."/>
            <person name="Blatti C."/>
            <person name="London S.E."/>
            <person name="Li Y."/>
            <person name="Lin Y.C."/>
            <person name="George J."/>
            <person name="Sweedler J."/>
            <person name="Southey B."/>
            <person name="Gunaratne P."/>
            <person name="Watson M."/>
            <person name="Nam K."/>
            <person name="Backstrom N."/>
            <person name="Smeds L."/>
            <person name="Nabholz B."/>
            <person name="Itoh Y."/>
            <person name="Whitney O."/>
            <person name="Pfenning A.R."/>
            <person name="Howard J."/>
            <person name="Volker M."/>
            <person name="Skinner B.M."/>
            <person name="Griffin D.K."/>
            <person name="Ye L."/>
            <person name="McLaren W.M."/>
            <person name="Flicek P."/>
            <person name="Quesada V."/>
            <person name="Velasco G."/>
            <person name="Lopez-Otin C."/>
            <person name="Puente X.S."/>
            <person name="Olender T."/>
            <person name="Lancet D."/>
            <person name="Smit A.F."/>
            <person name="Hubley R."/>
            <person name="Konkel M.K."/>
            <person name="Walker J.A."/>
            <person name="Batzer M.A."/>
            <person name="Gu W."/>
            <person name="Pollock D.D."/>
            <person name="Chen L."/>
            <person name="Cheng Z."/>
            <person name="Eichler E.E."/>
            <person name="Stapley J."/>
            <person name="Slate J."/>
            <person name="Ekblom R."/>
            <person name="Birkhead T."/>
            <person name="Burke T."/>
            <person name="Burt D."/>
            <person name="Scharff C."/>
            <person name="Adam I."/>
            <person name="Richard H."/>
            <person name="Sultan M."/>
            <person name="Soldatov A."/>
            <person name="Lehrach H."/>
            <person name="Edwards S.V."/>
            <person name="Yang S.P."/>
            <person name="Li X."/>
            <person name="Graves T."/>
            <person name="Fulton L."/>
            <person name="Nelson J."/>
            <person name="Chinwalla A."/>
            <person name="Hou S."/>
            <person name="Mardis E.R."/>
            <person name="Wilson R.K."/>
        </authorList>
    </citation>
    <scope>NUCLEOTIDE SEQUENCE [LARGE SCALE GENOMIC DNA]</scope>
</reference>
<proteinExistence type="predicted"/>
<evidence type="ECO:0000256" key="2">
    <source>
        <dbReference type="SAM" id="Phobius"/>
    </source>
</evidence>
<feature type="transmembrane region" description="Helical" evidence="2">
    <location>
        <begin position="305"/>
        <end position="326"/>
    </location>
</feature>
<protein>
    <recommendedName>
        <fullName evidence="5">Transmembrane protein 203</fullName>
    </recommendedName>
</protein>
<feature type="region of interest" description="Disordered" evidence="1">
    <location>
        <begin position="78"/>
        <end position="107"/>
    </location>
</feature>
<organism evidence="3 4">
    <name type="scientific">Taeniopygia guttata</name>
    <name type="common">Zebra finch</name>
    <name type="synonym">Poephila guttata</name>
    <dbReference type="NCBI Taxonomy" id="59729"/>
    <lineage>
        <taxon>Eukaryota</taxon>
        <taxon>Metazoa</taxon>
        <taxon>Chordata</taxon>
        <taxon>Craniata</taxon>
        <taxon>Vertebrata</taxon>
        <taxon>Euteleostomi</taxon>
        <taxon>Archelosauria</taxon>
        <taxon>Archosauria</taxon>
        <taxon>Dinosauria</taxon>
        <taxon>Saurischia</taxon>
        <taxon>Theropoda</taxon>
        <taxon>Coelurosauria</taxon>
        <taxon>Aves</taxon>
        <taxon>Neognathae</taxon>
        <taxon>Neoaves</taxon>
        <taxon>Telluraves</taxon>
        <taxon>Australaves</taxon>
        <taxon>Passeriformes</taxon>
        <taxon>Passeroidea</taxon>
        <taxon>Estrildidae</taxon>
        <taxon>Estrildinae</taxon>
        <taxon>Taeniopygia</taxon>
    </lineage>
</organism>
<evidence type="ECO:0008006" key="5">
    <source>
        <dbReference type="Google" id="ProtNLM"/>
    </source>
</evidence>
<dbReference type="HOGENOM" id="CLU_145619_1_0_1"/>
<accession>H0YWB8</accession>
<feature type="region of interest" description="Disordered" evidence="1">
    <location>
        <begin position="137"/>
        <end position="159"/>
    </location>
</feature>